<dbReference type="EMBL" id="UINC01000439">
    <property type="protein sequence ID" value="SUZ55305.1"/>
    <property type="molecule type" value="Genomic_DNA"/>
</dbReference>
<name>A0A381NL52_9ZZZZ</name>
<dbReference type="PANTHER" id="PTHR30303">
    <property type="entry name" value="HYDROGENASE ISOENZYMES FORMATION PROTEIN HYPE"/>
    <property type="match status" value="1"/>
</dbReference>
<dbReference type="InterPro" id="IPR036676">
    <property type="entry name" value="PurM-like_C_sf"/>
</dbReference>
<dbReference type="InterPro" id="IPR011854">
    <property type="entry name" value="HypE"/>
</dbReference>
<proteinExistence type="inferred from homology"/>
<feature type="domain" description="PurM-like C-terminal" evidence="3">
    <location>
        <begin position="191"/>
        <end position="341"/>
    </location>
</feature>
<dbReference type="GO" id="GO:0051604">
    <property type="term" value="P:protein maturation"/>
    <property type="evidence" value="ECO:0007669"/>
    <property type="project" value="TreeGrafter"/>
</dbReference>
<dbReference type="SUPFAM" id="SSF56042">
    <property type="entry name" value="PurM C-terminal domain-like"/>
    <property type="match status" value="1"/>
</dbReference>
<dbReference type="Gene3D" id="3.30.1330.10">
    <property type="entry name" value="PurM-like, N-terminal domain"/>
    <property type="match status" value="1"/>
</dbReference>
<comment type="similarity">
    <text evidence="1">Belongs to the HypE family.</text>
</comment>
<dbReference type="Gene3D" id="3.90.650.10">
    <property type="entry name" value="PurM-like C-terminal domain"/>
    <property type="match status" value="1"/>
</dbReference>
<accession>A0A381NL52</accession>
<dbReference type="Pfam" id="PF02769">
    <property type="entry name" value="AIRS_C"/>
    <property type="match status" value="1"/>
</dbReference>
<gene>
    <name evidence="4" type="ORF">METZ01_LOCUS8159</name>
</gene>
<evidence type="ECO:0000313" key="4">
    <source>
        <dbReference type="EMBL" id="SUZ55305.1"/>
    </source>
</evidence>
<dbReference type="NCBIfam" id="TIGR02124">
    <property type="entry name" value="hypE"/>
    <property type="match status" value="1"/>
</dbReference>
<dbReference type="PIRSF" id="PIRSF005644">
    <property type="entry name" value="Hdrgns_mtr_HypE"/>
    <property type="match status" value="1"/>
</dbReference>
<reference evidence="4" key="1">
    <citation type="submission" date="2018-05" db="EMBL/GenBank/DDBJ databases">
        <authorList>
            <person name="Lanie J.A."/>
            <person name="Ng W.-L."/>
            <person name="Kazmierczak K.M."/>
            <person name="Andrzejewski T.M."/>
            <person name="Davidsen T.M."/>
            <person name="Wayne K.J."/>
            <person name="Tettelin H."/>
            <person name="Glass J.I."/>
            <person name="Rusch D."/>
            <person name="Podicherti R."/>
            <person name="Tsui H.-C.T."/>
            <person name="Winkler M.E."/>
        </authorList>
    </citation>
    <scope>NUCLEOTIDE SEQUENCE</scope>
</reference>
<dbReference type="PANTHER" id="PTHR30303:SF0">
    <property type="entry name" value="CARBAMOYL DEHYDRATASE HYPE"/>
    <property type="match status" value="1"/>
</dbReference>
<evidence type="ECO:0000259" key="3">
    <source>
        <dbReference type="Pfam" id="PF02769"/>
    </source>
</evidence>
<protein>
    <recommendedName>
        <fullName evidence="5">Hydrogenase expression/formation protein HypE</fullName>
    </recommendedName>
</protein>
<dbReference type="AlphaFoldDB" id="A0A381NL52"/>
<sequence length="365" mass="38551">MTEKFQTLDKALENLEKGRRARKGKFYLKDKTITLSHGSGGTASHNLIGGMIGKIFSNPILDKMDDSAILPINGSDTRLAFTTDSYVVSPIFFPGGNIGEIAVNGTVNDLAVSGADPLWISVGLILEEGFLIAELKKIIESMQAAAEKAGVHIVTGDTKVVHRGSADKIFINTAGIGIFQDQISLSSLNAEPGDKVLLSGPIGDHGIAVMLAREALDIETDIQSDTAPLNGLIHALLDATKAVHCLKDATRGGVATVLNEIALNSNVAIAIEEDSVPIRPEVNGACEILGLDPLTIANEGRFIAIVASEDAETAVRALQNHPQGSEACIIGEVLEEPEGMVFLRTALGGHRVLDMLVGDPLPRIC</sequence>
<evidence type="ECO:0000256" key="1">
    <source>
        <dbReference type="ARBA" id="ARBA00006243"/>
    </source>
</evidence>
<evidence type="ECO:0008006" key="5">
    <source>
        <dbReference type="Google" id="ProtNLM"/>
    </source>
</evidence>
<dbReference type="InterPro" id="IPR036921">
    <property type="entry name" value="PurM-like_N_sf"/>
</dbReference>
<feature type="domain" description="PurM-like N-terminal" evidence="2">
    <location>
        <begin position="65"/>
        <end position="178"/>
    </location>
</feature>
<dbReference type="CDD" id="cd02197">
    <property type="entry name" value="HypE"/>
    <property type="match status" value="1"/>
</dbReference>
<dbReference type="InterPro" id="IPR010918">
    <property type="entry name" value="PurM-like_C_dom"/>
</dbReference>
<dbReference type="Pfam" id="PF00586">
    <property type="entry name" value="AIRS"/>
    <property type="match status" value="1"/>
</dbReference>
<evidence type="ECO:0000259" key="2">
    <source>
        <dbReference type="Pfam" id="PF00586"/>
    </source>
</evidence>
<dbReference type="InterPro" id="IPR016188">
    <property type="entry name" value="PurM-like_N"/>
</dbReference>
<organism evidence="4">
    <name type="scientific">marine metagenome</name>
    <dbReference type="NCBI Taxonomy" id="408172"/>
    <lineage>
        <taxon>unclassified sequences</taxon>
        <taxon>metagenomes</taxon>
        <taxon>ecological metagenomes</taxon>
    </lineage>
</organism>
<dbReference type="SUPFAM" id="SSF55326">
    <property type="entry name" value="PurM N-terminal domain-like"/>
    <property type="match status" value="1"/>
</dbReference>